<feature type="domain" description="Aminotransferase class V" evidence="3">
    <location>
        <begin position="110"/>
        <end position="358"/>
    </location>
</feature>
<dbReference type="AlphaFoldDB" id="A0A160P9Y6"/>
<keyword evidence="1" id="KW-0663">Pyridoxal phosphate</keyword>
<evidence type="ECO:0000256" key="2">
    <source>
        <dbReference type="SAM" id="MobiDB-lite"/>
    </source>
</evidence>
<evidence type="ECO:0000256" key="1">
    <source>
        <dbReference type="ARBA" id="ARBA00022898"/>
    </source>
</evidence>
<dbReference type="Gene3D" id="3.90.1150.10">
    <property type="entry name" value="Aspartate Aminotransferase, domain 1"/>
    <property type="match status" value="1"/>
</dbReference>
<proteinExistence type="predicted"/>
<keyword evidence="5" id="KW-1185">Reference proteome</keyword>
<accession>A0A160P9Y6</accession>
<name>A0A160P9Y6_STRLU</name>
<dbReference type="InterPro" id="IPR000192">
    <property type="entry name" value="Aminotrans_V_dom"/>
</dbReference>
<sequence length="428" mass="44408">MSTPAGTSDTAPGGTVDAAPGRTVDAAPGGASGPAPLRTDGPVPVGTDGPAPAGVFPGGAELFRLDARVAHLNHGSFGSVPLPVAREHRRIADEAAADPDAFFLGVPDRLAAARARIAAHFGTDPEGMALVTNATEAAHLALDALGLGPDDEVLVTDHGYGTVVEAAARRARLVTVPLHPLLPDEDAVREAVLAAVTPRTRVAVVDQITSPTARIVAGPRLLADLADRGVTTVVDGAHAPGMLAAPLAGRPDVWFGNLHKWAYAPSGSAVLAVAPALRDRVPAPVPSWEDHRGFPRAVEYRGTADYTGLLAAADGLDLLAALGAERVRAHNSALAAHGAGLLAKLPGVTPLPADDRLALRALRLPPRFARTRPEAEALREEIMARVGCRVLVWPWPGGGGIRICGQIYNRPAEYERLARGLRFLLDGD</sequence>
<feature type="compositionally biased region" description="Low complexity" evidence="2">
    <location>
        <begin position="26"/>
        <end position="36"/>
    </location>
</feature>
<organism evidence="4 5">
    <name type="scientific">Streptomyces laurentii</name>
    <dbReference type="NCBI Taxonomy" id="39478"/>
    <lineage>
        <taxon>Bacteria</taxon>
        <taxon>Bacillati</taxon>
        <taxon>Actinomycetota</taxon>
        <taxon>Actinomycetes</taxon>
        <taxon>Kitasatosporales</taxon>
        <taxon>Streptomycetaceae</taxon>
        <taxon>Streptomyces</taxon>
    </lineage>
</organism>
<dbReference type="InterPro" id="IPR015421">
    <property type="entry name" value="PyrdxlP-dep_Trfase_major"/>
</dbReference>
<dbReference type="SUPFAM" id="SSF53383">
    <property type="entry name" value="PLP-dependent transferases"/>
    <property type="match status" value="1"/>
</dbReference>
<dbReference type="InterPro" id="IPR015424">
    <property type="entry name" value="PyrdxlP-dep_Trfase"/>
</dbReference>
<dbReference type="RefSeq" id="WP_359874753.1">
    <property type="nucleotide sequence ID" value="NZ_JBEYHT010000009.1"/>
</dbReference>
<protein>
    <recommendedName>
        <fullName evidence="3">Aminotransferase class V domain-containing protein</fullName>
    </recommendedName>
</protein>
<dbReference type="Proteomes" id="UP000217676">
    <property type="component" value="Chromosome"/>
</dbReference>
<dbReference type="PANTHER" id="PTHR43092:SF2">
    <property type="entry name" value="HERCYNYLCYSTEINE SULFOXIDE LYASE"/>
    <property type="match status" value="1"/>
</dbReference>
<feature type="region of interest" description="Disordered" evidence="2">
    <location>
        <begin position="1"/>
        <end position="52"/>
    </location>
</feature>
<gene>
    <name evidence="4" type="ORF">SLA_7034</name>
</gene>
<dbReference type="Pfam" id="PF00266">
    <property type="entry name" value="Aminotran_5"/>
    <property type="match status" value="1"/>
</dbReference>
<dbReference type="EMBL" id="AP017424">
    <property type="protein sequence ID" value="BAU87900.1"/>
    <property type="molecule type" value="Genomic_DNA"/>
</dbReference>
<evidence type="ECO:0000259" key="3">
    <source>
        <dbReference type="Pfam" id="PF00266"/>
    </source>
</evidence>
<dbReference type="InterPro" id="IPR015422">
    <property type="entry name" value="PyrdxlP-dep_Trfase_small"/>
</dbReference>
<evidence type="ECO:0000313" key="4">
    <source>
        <dbReference type="EMBL" id="BAU87900.1"/>
    </source>
</evidence>
<feature type="compositionally biased region" description="Polar residues" evidence="2">
    <location>
        <begin position="1"/>
        <end position="10"/>
    </location>
</feature>
<reference evidence="4 5" key="1">
    <citation type="journal article" date="2016" name="Genome Announc.">
        <title>Complete Genome Sequence of Thiostrepton-Producing Streptomyces laurentii ATCC 31255.</title>
        <authorList>
            <person name="Doi K."/>
            <person name="Fujino Y."/>
            <person name="Nagayoshi Y."/>
            <person name="Ohshima T."/>
            <person name="Ogata S."/>
        </authorList>
    </citation>
    <scope>NUCLEOTIDE SEQUENCE [LARGE SCALE GENOMIC DNA]</scope>
    <source>
        <strain evidence="4 5">ATCC 31255</strain>
    </source>
</reference>
<dbReference type="PANTHER" id="PTHR43092">
    <property type="entry name" value="L-CYSTEINE DESULFHYDRASE"/>
    <property type="match status" value="1"/>
</dbReference>
<evidence type="ECO:0000313" key="5">
    <source>
        <dbReference type="Proteomes" id="UP000217676"/>
    </source>
</evidence>
<dbReference type="KEGG" id="slau:SLA_7034"/>
<dbReference type="Gene3D" id="3.40.640.10">
    <property type="entry name" value="Type I PLP-dependent aspartate aminotransferase-like (Major domain)"/>
    <property type="match status" value="1"/>
</dbReference>